<dbReference type="PANTHER" id="PTHR43318:SF1">
    <property type="entry name" value="POLYSACCHARIDE BIOSYNTHESIS PROTEIN EPSC-RELATED"/>
    <property type="match status" value="1"/>
</dbReference>
<dbReference type="InterPro" id="IPR051203">
    <property type="entry name" value="Polysaccharide_Synthase-Rel"/>
</dbReference>
<evidence type="ECO:0000313" key="4">
    <source>
        <dbReference type="EMBL" id="NED99849.1"/>
    </source>
</evidence>
<dbReference type="InterPro" id="IPR003869">
    <property type="entry name" value="Polysac_CapD-like"/>
</dbReference>
<comment type="caution">
    <text evidence="4">The sequence shown here is derived from an EMBL/GenBank/DDBJ whole genome shotgun (WGS) entry which is preliminary data.</text>
</comment>
<protein>
    <submittedName>
        <fullName evidence="4">Polysaccharide biosynthesis protein</fullName>
    </submittedName>
</protein>
<dbReference type="EMBL" id="JAAGOA010000004">
    <property type="protein sequence ID" value="NED99849.1"/>
    <property type="molecule type" value="Genomic_DNA"/>
</dbReference>
<sequence>MAGQVRAPPRRIQGAGDDRSGRRVAHRADGKDRSAGAGRSGTSATGLSGRSESRVVTAAGDQARAVTLRAEDLLGRPPVWTSSAQAARHLTGRRVLVVGAGGSIGSELCRQVSRISPASLFLLDRDESALLTTQLAAYGRPRLDRADVLLADIRDARELTRTLRACRPHVVFHAAALKHVATLERHPGEAYKTNVLGTYNVLDAAAAVGVERFVNISTDKAADPVTVLGYSKRISEGLTARQSLVTGRRYLSVRFGNVLGSRGSVLGTFLTQIAAGGPVTVTAPEAMRYFLTVQEAVGLVIHAALAGQGGHVLVPEMGDPIRVLDLARRLMDRVGAVRSIEFTGLTRAEKPAEVRLGRGERDSRPSDPLISHVSVPPVDLDRFGAVDPWGEPACVRAHMRRICADMAARVALTDRSAALGAS</sequence>
<dbReference type="CDD" id="cd05237">
    <property type="entry name" value="UDP_invert_4-6DH_SDR_e"/>
    <property type="match status" value="1"/>
</dbReference>
<feature type="compositionally biased region" description="Basic and acidic residues" evidence="2">
    <location>
        <begin position="16"/>
        <end position="34"/>
    </location>
</feature>
<feature type="region of interest" description="Disordered" evidence="2">
    <location>
        <begin position="1"/>
        <end position="56"/>
    </location>
</feature>
<dbReference type="AlphaFoldDB" id="A0A6L9S790"/>
<dbReference type="Pfam" id="PF02719">
    <property type="entry name" value="Polysacc_synt_2"/>
    <property type="match status" value="1"/>
</dbReference>
<dbReference type="Proteomes" id="UP000475214">
    <property type="component" value="Unassembled WGS sequence"/>
</dbReference>
<organism evidence="4 5">
    <name type="scientific">Phytoactinopolyspora halotolerans</name>
    <dbReference type="NCBI Taxonomy" id="1981512"/>
    <lineage>
        <taxon>Bacteria</taxon>
        <taxon>Bacillati</taxon>
        <taxon>Actinomycetota</taxon>
        <taxon>Actinomycetes</taxon>
        <taxon>Jiangellales</taxon>
        <taxon>Jiangellaceae</taxon>
        <taxon>Phytoactinopolyspora</taxon>
    </lineage>
</organism>
<evidence type="ECO:0000259" key="3">
    <source>
        <dbReference type="Pfam" id="PF02719"/>
    </source>
</evidence>
<evidence type="ECO:0000256" key="1">
    <source>
        <dbReference type="ARBA" id="ARBA00007430"/>
    </source>
</evidence>
<name>A0A6L9S790_9ACTN</name>
<evidence type="ECO:0000256" key="2">
    <source>
        <dbReference type="SAM" id="MobiDB-lite"/>
    </source>
</evidence>
<dbReference type="SUPFAM" id="SSF51735">
    <property type="entry name" value="NAD(P)-binding Rossmann-fold domains"/>
    <property type="match status" value="1"/>
</dbReference>
<dbReference type="PANTHER" id="PTHR43318">
    <property type="entry name" value="UDP-N-ACETYLGLUCOSAMINE 4,6-DEHYDRATASE"/>
    <property type="match status" value="1"/>
</dbReference>
<feature type="domain" description="Polysaccharide biosynthesis protein CapD-like" evidence="3">
    <location>
        <begin position="95"/>
        <end position="363"/>
    </location>
</feature>
<gene>
    <name evidence="4" type="ORF">G1H10_06680</name>
</gene>
<dbReference type="Gene3D" id="3.40.50.720">
    <property type="entry name" value="NAD(P)-binding Rossmann-like Domain"/>
    <property type="match status" value="1"/>
</dbReference>
<dbReference type="InterPro" id="IPR036291">
    <property type="entry name" value="NAD(P)-bd_dom_sf"/>
</dbReference>
<evidence type="ECO:0000313" key="5">
    <source>
        <dbReference type="Proteomes" id="UP000475214"/>
    </source>
</evidence>
<reference evidence="4 5" key="1">
    <citation type="submission" date="2020-02" db="EMBL/GenBank/DDBJ databases">
        <authorList>
            <person name="Li X.-J."/>
            <person name="Han X.-M."/>
        </authorList>
    </citation>
    <scope>NUCLEOTIDE SEQUENCE [LARGE SCALE GENOMIC DNA]</scope>
    <source>
        <strain evidence="4 5">CCTCC AB 2017055</strain>
    </source>
</reference>
<feature type="compositionally biased region" description="Low complexity" evidence="2">
    <location>
        <begin position="35"/>
        <end position="50"/>
    </location>
</feature>
<comment type="similarity">
    <text evidence="1">Belongs to the polysaccharide synthase family.</text>
</comment>
<proteinExistence type="inferred from homology"/>
<accession>A0A6L9S790</accession>
<keyword evidence="5" id="KW-1185">Reference proteome</keyword>